<evidence type="ECO:0000256" key="7">
    <source>
        <dbReference type="SAM" id="Phobius"/>
    </source>
</evidence>
<feature type="transmembrane region" description="Helical" evidence="7">
    <location>
        <begin position="6"/>
        <end position="26"/>
    </location>
</feature>
<dbReference type="Proteomes" id="UP000599024">
    <property type="component" value="Unassembled WGS sequence"/>
</dbReference>
<dbReference type="InterPro" id="IPR007182">
    <property type="entry name" value="MnhB"/>
</dbReference>
<accession>A0A8J6N9Y5</accession>
<gene>
    <name evidence="10" type="ORF">H8E79_02430</name>
</gene>
<feature type="transmembrane region" description="Helical" evidence="7">
    <location>
        <begin position="111"/>
        <end position="136"/>
    </location>
</feature>
<evidence type="ECO:0000313" key="10">
    <source>
        <dbReference type="EMBL" id="MBC8208009.1"/>
    </source>
</evidence>
<feature type="transmembrane region" description="Helical" evidence="7">
    <location>
        <begin position="264"/>
        <end position="286"/>
    </location>
</feature>
<keyword evidence="5 7" id="KW-1133">Transmembrane helix</keyword>
<evidence type="ECO:0000259" key="8">
    <source>
        <dbReference type="Pfam" id="PF04039"/>
    </source>
</evidence>
<evidence type="ECO:0000259" key="9">
    <source>
        <dbReference type="Pfam" id="PF13244"/>
    </source>
</evidence>
<dbReference type="PANTHER" id="PTHR33932:SF4">
    <property type="entry name" value="NA(+)_H(+) ANTIPORTER SUBUNIT B"/>
    <property type="match status" value="1"/>
</dbReference>
<feature type="transmembrane region" description="Helical" evidence="7">
    <location>
        <begin position="57"/>
        <end position="79"/>
    </location>
</feature>
<feature type="transmembrane region" description="Helical" evidence="7">
    <location>
        <begin position="233"/>
        <end position="252"/>
    </location>
</feature>
<feature type="transmembrane region" description="Helical" evidence="7">
    <location>
        <begin position="178"/>
        <end position="197"/>
    </location>
</feature>
<dbReference type="GO" id="GO:0005886">
    <property type="term" value="C:plasma membrane"/>
    <property type="evidence" value="ECO:0007669"/>
    <property type="project" value="UniProtKB-SubCell"/>
</dbReference>
<sequence length="340" mass="36559">MNSLSLTLFDCVVLVTLLGLAWQLLATPDLFKAMVLFMSFGLVMALAWVRLAAPDVALAEAALGAGLTGPLFLSALHRLRGTRKGERRQQLDSIEHRGKIEKVTQRTSGRIIYLLLRILFAGLLLTLLVHLATILLHVEYENPGLGVFVAEQQEESGVISPVTAVLLNFRGYDTLLEIMVLFVAVVAVWSLATVRFSEKSGQVSPIQQGVVRILAPLMILVAVSLIWQGTHLAGGAFQGGAVLAAAGVLMMVSELPWLRLIPSLPVRLMLVFGPLVFLGLGVSCLADGRFLEYPGELAGFLILLIELACGLSIGLTLACLFVGGRPVDDLVDRGQLEEGS</sequence>
<feature type="domain" description="Na+/H+ antiporter MnhB subunit-related protein" evidence="8">
    <location>
        <begin position="209"/>
        <end position="311"/>
    </location>
</feature>
<keyword evidence="3" id="KW-1003">Cell membrane</keyword>
<dbReference type="InterPro" id="IPR050622">
    <property type="entry name" value="CPA3_antiporter_subunitB"/>
</dbReference>
<evidence type="ECO:0000256" key="4">
    <source>
        <dbReference type="ARBA" id="ARBA00022692"/>
    </source>
</evidence>
<feature type="transmembrane region" description="Helical" evidence="7">
    <location>
        <begin position="33"/>
        <end position="51"/>
    </location>
</feature>
<evidence type="ECO:0000256" key="5">
    <source>
        <dbReference type="ARBA" id="ARBA00022989"/>
    </source>
</evidence>
<protein>
    <submittedName>
        <fullName evidence="10">DUF4040 domain-containing protein</fullName>
    </submittedName>
</protein>
<feature type="domain" description="MrpA C-terminal/MbhD" evidence="9">
    <location>
        <begin position="16"/>
        <end position="80"/>
    </location>
</feature>
<evidence type="ECO:0000256" key="6">
    <source>
        <dbReference type="ARBA" id="ARBA00023136"/>
    </source>
</evidence>
<feature type="transmembrane region" description="Helical" evidence="7">
    <location>
        <begin position="209"/>
        <end position="227"/>
    </location>
</feature>
<evidence type="ECO:0000256" key="3">
    <source>
        <dbReference type="ARBA" id="ARBA00022475"/>
    </source>
</evidence>
<comment type="subcellular location">
    <subcellularLocation>
        <location evidence="1">Cell membrane</location>
        <topology evidence="1">Multi-pass membrane protein</topology>
    </subcellularLocation>
</comment>
<feature type="transmembrane region" description="Helical" evidence="7">
    <location>
        <begin position="298"/>
        <end position="323"/>
    </location>
</feature>
<dbReference type="InterPro" id="IPR025383">
    <property type="entry name" value="MrpA_C/MbhD"/>
</dbReference>
<name>A0A8J6N9Y5_9BACT</name>
<dbReference type="Pfam" id="PF04039">
    <property type="entry name" value="MnhB"/>
    <property type="match status" value="1"/>
</dbReference>
<dbReference type="AlphaFoldDB" id="A0A8J6N9Y5"/>
<organism evidence="10 11">
    <name type="scientific">Candidatus Desulfatifera sulfidica</name>
    <dbReference type="NCBI Taxonomy" id="2841691"/>
    <lineage>
        <taxon>Bacteria</taxon>
        <taxon>Pseudomonadati</taxon>
        <taxon>Thermodesulfobacteriota</taxon>
        <taxon>Desulfobulbia</taxon>
        <taxon>Desulfobulbales</taxon>
        <taxon>Desulfobulbaceae</taxon>
        <taxon>Candidatus Desulfatifera</taxon>
    </lineage>
</organism>
<reference evidence="10 11" key="1">
    <citation type="submission" date="2020-08" db="EMBL/GenBank/DDBJ databases">
        <title>Bridging the membrane lipid divide: bacteria of the FCB group superphylum have the potential to synthesize archaeal ether lipids.</title>
        <authorList>
            <person name="Villanueva L."/>
            <person name="Von Meijenfeldt F.A.B."/>
            <person name="Westbye A.B."/>
            <person name="Yadav S."/>
            <person name="Hopmans E.C."/>
            <person name="Dutilh B.E."/>
            <person name="Sinninghe Damste J.S."/>
        </authorList>
    </citation>
    <scope>NUCLEOTIDE SEQUENCE [LARGE SCALE GENOMIC DNA]</scope>
    <source>
        <strain evidence="10">NIOZ-UU81</strain>
    </source>
</reference>
<keyword evidence="6 7" id="KW-0472">Membrane</keyword>
<proteinExistence type="inferred from homology"/>
<dbReference type="Pfam" id="PF13244">
    <property type="entry name" value="MbhD"/>
    <property type="match status" value="1"/>
</dbReference>
<comment type="similarity">
    <text evidence="2">Belongs to the CPA3 antiporters (TC 2.A.63) subunit B family.</text>
</comment>
<comment type="caution">
    <text evidence="10">The sequence shown here is derived from an EMBL/GenBank/DDBJ whole genome shotgun (WGS) entry which is preliminary data.</text>
</comment>
<dbReference type="PANTHER" id="PTHR33932">
    <property type="entry name" value="NA(+)/H(+) ANTIPORTER SUBUNIT B"/>
    <property type="match status" value="1"/>
</dbReference>
<keyword evidence="4 7" id="KW-0812">Transmembrane</keyword>
<evidence type="ECO:0000256" key="2">
    <source>
        <dbReference type="ARBA" id="ARBA00009425"/>
    </source>
</evidence>
<evidence type="ECO:0000256" key="1">
    <source>
        <dbReference type="ARBA" id="ARBA00004651"/>
    </source>
</evidence>
<evidence type="ECO:0000313" key="11">
    <source>
        <dbReference type="Proteomes" id="UP000599024"/>
    </source>
</evidence>
<dbReference type="EMBL" id="JACNLK010000026">
    <property type="protein sequence ID" value="MBC8208009.1"/>
    <property type="molecule type" value="Genomic_DNA"/>
</dbReference>